<dbReference type="HAMAP" id="MF_01325_B">
    <property type="entry name" value="Ribosomal_uL3_B"/>
    <property type="match status" value="1"/>
</dbReference>
<dbReference type="PANTHER" id="PTHR11229">
    <property type="entry name" value="50S RIBOSOMAL PROTEIN L3"/>
    <property type="match status" value="1"/>
</dbReference>
<evidence type="ECO:0000256" key="7">
    <source>
        <dbReference type="HAMAP-Rule" id="MF_01325"/>
    </source>
</evidence>
<dbReference type="PANTHER" id="PTHR11229:SF16">
    <property type="entry name" value="LARGE RIBOSOMAL SUBUNIT PROTEIN UL3C"/>
    <property type="match status" value="1"/>
</dbReference>
<proteinExistence type="inferred from homology"/>
<evidence type="ECO:0000313" key="8">
    <source>
        <dbReference type="EMBL" id="HGG99847.1"/>
    </source>
</evidence>
<evidence type="ECO:0000256" key="5">
    <source>
        <dbReference type="ARBA" id="ARBA00023274"/>
    </source>
</evidence>
<comment type="subunit">
    <text evidence="7">Part of the 50S ribosomal subunit. Forms a cluster with proteins L14 and L19.</text>
</comment>
<keyword evidence="2 7" id="KW-0699">rRNA-binding</keyword>
<evidence type="ECO:0000256" key="3">
    <source>
        <dbReference type="ARBA" id="ARBA00022884"/>
    </source>
</evidence>
<comment type="similarity">
    <text evidence="1 7">Belongs to the universal ribosomal protein uL3 family.</text>
</comment>
<dbReference type="InterPro" id="IPR000597">
    <property type="entry name" value="Ribosomal_uL3"/>
</dbReference>
<evidence type="ECO:0000256" key="6">
    <source>
        <dbReference type="ARBA" id="ARBA00035243"/>
    </source>
</evidence>
<accession>A0A7C4EMU5</accession>
<keyword evidence="3 7" id="KW-0694">RNA-binding</keyword>
<dbReference type="GO" id="GO:0022625">
    <property type="term" value="C:cytosolic large ribosomal subunit"/>
    <property type="evidence" value="ECO:0007669"/>
    <property type="project" value="TreeGrafter"/>
</dbReference>
<dbReference type="EMBL" id="DTHO01000059">
    <property type="protein sequence ID" value="HGG99847.1"/>
    <property type="molecule type" value="Genomic_DNA"/>
</dbReference>
<dbReference type="NCBIfam" id="TIGR03625">
    <property type="entry name" value="L3_bact"/>
    <property type="match status" value="1"/>
</dbReference>
<sequence>MKGILGRKVGMTQIFDEEGRLIPVTIIEAGPCWVVQVKNKEKDGYEAIQLGFREVKKEKNIPKPLLGIFKKAGVPVCRILKEFRMTGYNVGDRLTVEIFSKGDVVSVSGISKGKGFQGVMKRHGFAGGPDSHGSMFNRAPGSIGASSFPSRVWRGKRMAGHTGNETVTVKNLAVIDVIPEQNLLIIKGSVPGGENGILEIWKVEA</sequence>
<dbReference type="GO" id="GO:0019843">
    <property type="term" value="F:rRNA binding"/>
    <property type="evidence" value="ECO:0007669"/>
    <property type="project" value="UniProtKB-UniRule"/>
</dbReference>
<keyword evidence="4 7" id="KW-0689">Ribosomal protein</keyword>
<name>A0A7C4EMU5_9BACT</name>
<dbReference type="AlphaFoldDB" id="A0A7C4EMU5"/>
<dbReference type="Pfam" id="PF00297">
    <property type="entry name" value="Ribosomal_L3"/>
    <property type="match status" value="1"/>
</dbReference>
<dbReference type="InterPro" id="IPR019927">
    <property type="entry name" value="Ribosomal_uL3_bac/org-type"/>
</dbReference>
<comment type="caution">
    <text evidence="8">The sequence shown here is derived from an EMBL/GenBank/DDBJ whole genome shotgun (WGS) entry which is preliminary data.</text>
</comment>
<organism evidence="8">
    <name type="scientific">Thermodesulfovibrio aggregans</name>
    <dbReference type="NCBI Taxonomy" id="86166"/>
    <lineage>
        <taxon>Bacteria</taxon>
        <taxon>Pseudomonadati</taxon>
        <taxon>Nitrospirota</taxon>
        <taxon>Thermodesulfovibrionia</taxon>
        <taxon>Thermodesulfovibrionales</taxon>
        <taxon>Thermodesulfovibrionaceae</taxon>
        <taxon>Thermodesulfovibrio</taxon>
    </lineage>
</organism>
<evidence type="ECO:0000256" key="4">
    <source>
        <dbReference type="ARBA" id="ARBA00022980"/>
    </source>
</evidence>
<dbReference type="GO" id="GO:0003735">
    <property type="term" value="F:structural constituent of ribosome"/>
    <property type="evidence" value="ECO:0007669"/>
    <property type="project" value="UniProtKB-UniRule"/>
</dbReference>
<gene>
    <name evidence="7" type="primary">rplC</name>
    <name evidence="8" type="ORF">ENV75_05310</name>
</gene>
<protein>
    <recommendedName>
        <fullName evidence="6 7">Large ribosomal subunit protein uL3</fullName>
    </recommendedName>
</protein>
<keyword evidence="5 7" id="KW-0687">Ribonucleoprotein</keyword>
<dbReference type="GO" id="GO:0006412">
    <property type="term" value="P:translation"/>
    <property type="evidence" value="ECO:0007669"/>
    <property type="project" value="UniProtKB-UniRule"/>
</dbReference>
<reference evidence="8" key="1">
    <citation type="journal article" date="2020" name="mSystems">
        <title>Genome- and Community-Level Interaction Insights into Carbon Utilization and Element Cycling Functions of Hydrothermarchaeota in Hydrothermal Sediment.</title>
        <authorList>
            <person name="Zhou Z."/>
            <person name="Liu Y."/>
            <person name="Xu W."/>
            <person name="Pan J."/>
            <person name="Luo Z.H."/>
            <person name="Li M."/>
        </authorList>
    </citation>
    <scope>NUCLEOTIDE SEQUENCE [LARGE SCALE GENOMIC DNA]</scope>
    <source>
        <strain evidence="8">SpSt-788</strain>
    </source>
</reference>
<comment type="function">
    <text evidence="7">One of the primary rRNA binding proteins, it binds directly near the 3'-end of the 23S rRNA, where it nucleates assembly of the 50S subunit.</text>
</comment>
<evidence type="ECO:0000256" key="2">
    <source>
        <dbReference type="ARBA" id="ARBA00022730"/>
    </source>
</evidence>
<dbReference type="Gene3D" id="2.40.30.10">
    <property type="entry name" value="Translation factors"/>
    <property type="match status" value="1"/>
</dbReference>
<dbReference type="Gene3D" id="3.30.160.810">
    <property type="match status" value="1"/>
</dbReference>
<evidence type="ECO:0000256" key="1">
    <source>
        <dbReference type="ARBA" id="ARBA00006540"/>
    </source>
</evidence>
<dbReference type="FunFam" id="2.40.30.10:FF:000004">
    <property type="entry name" value="50S ribosomal protein L3"/>
    <property type="match status" value="1"/>
</dbReference>
<dbReference type="FunFam" id="3.30.160.810:FF:000001">
    <property type="entry name" value="50S ribosomal protein L3"/>
    <property type="match status" value="1"/>
</dbReference>
<dbReference type="SUPFAM" id="SSF50447">
    <property type="entry name" value="Translation proteins"/>
    <property type="match status" value="1"/>
</dbReference>
<dbReference type="InterPro" id="IPR009000">
    <property type="entry name" value="Transl_B-barrel_sf"/>
</dbReference>